<feature type="transmembrane region" description="Helical" evidence="1">
    <location>
        <begin position="919"/>
        <end position="940"/>
    </location>
</feature>
<feature type="transmembrane region" description="Helical" evidence="1">
    <location>
        <begin position="383"/>
        <end position="401"/>
    </location>
</feature>
<evidence type="ECO:0000313" key="3">
    <source>
        <dbReference type="Proteomes" id="UP000823963"/>
    </source>
</evidence>
<feature type="transmembrane region" description="Helical" evidence="1">
    <location>
        <begin position="109"/>
        <end position="126"/>
    </location>
</feature>
<comment type="caution">
    <text evidence="2">The sequence shown here is derived from an EMBL/GenBank/DDBJ whole genome shotgun (WGS) entry which is preliminary data.</text>
</comment>
<name>A0A9D2AA83_9LACO</name>
<dbReference type="PANTHER" id="PTHR38454">
    <property type="entry name" value="INTEGRAL MEMBRANE PROTEIN-RELATED"/>
    <property type="match status" value="1"/>
</dbReference>
<keyword evidence="1" id="KW-1133">Transmembrane helix</keyword>
<gene>
    <name evidence="2" type="ORF">H9861_02325</name>
</gene>
<dbReference type="InterPro" id="IPR018580">
    <property type="entry name" value="Uncharacterised_YfhO"/>
</dbReference>
<dbReference type="Proteomes" id="UP000823963">
    <property type="component" value="Unassembled WGS sequence"/>
</dbReference>
<dbReference type="AlphaFoldDB" id="A0A9D2AA83"/>
<proteinExistence type="predicted"/>
<dbReference type="EMBL" id="DXFP01000017">
    <property type="protein sequence ID" value="HIX01570.1"/>
    <property type="molecule type" value="Genomic_DNA"/>
</dbReference>
<feature type="transmembrane region" description="Helical" evidence="1">
    <location>
        <begin position="232"/>
        <end position="252"/>
    </location>
</feature>
<feature type="transmembrane region" description="Helical" evidence="1">
    <location>
        <begin position="201"/>
        <end position="220"/>
    </location>
</feature>
<dbReference type="Pfam" id="PF09586">
    <property type="entry name" value="YfhO"/>
    <property type="match status" value="1"/>
</dbReference>
<keyword evidence="1" id="KW-0472">Membrane</keyword>
<feature type="transmembrane region" description="Helical" evidence="1">
    <location>
        <begin position="434"/>
        <end position="451"/>
    </location>
</feature>
<keyword evidence="1" id="KW-0812">Transmembrane</keyword>
<dbReference type="PANTHER" id="PTHR38454:SF1">
    <property type="entry name" value="INTEGRAL MEMBRANE PROTEIN"/>
    <property type="match status" value="1"/>
</dbReference>
<feature type="transmembrane region" description="Helical" evidence="1">
    <location>
        <begin position="162"/>
        <end position="181"/>
    </location>
</feature>
<protein>
    <submittedName>
        <fullName evidence="2">YfhO family protein</fullName>
    </submittedName>
</protein>
<feature type="transmembrane region" description="Helical" evidence="1">
    <location>
        <begin position="21"/>
        <end position="43"/>
    </location>
</feature>
<sequence length="944" mass="108505">MYFTTEKKQAKHLYLKYTATFIIVALFVYGTFWVTGHSLIWYIDGANQHLPLLESFRSDVLQFLHHPTLHTWSYHLGLGNDKFQIYSYYLLGDIFAYLSLLFPASKIIFAYQLMIILRLYCAGLAFCWCAKHFKLKQISILTGSLIYLFNAFLLYSNVSQPFFTLPFIIFPILIVNLERVIQEKSSWPLMLTFTWMLVNNFYFAYILGIGAIIYLGLRLFWSRHTKRNYGKLFLKLSWSTLLAILNAAILLLPEVIAVQNSTRAGSKFANGLHFYPAYYYLNLPGQLINGGNRDFYFWSALGFASLAFFGIGYTLIHFKKYPIINSSFILGFIMLLVPACAAFFNGLMAPSNRWTLMLCLPVALSCALLVENLPQLSTRTLKILGIAVGIYLGYLALDYFFQNNEKLFVPVIFLLITLFGIFFIVKFRVKHSRTMIFGITLLNVILNAVYFEAPYNGGYAEEMLPNRSYEKLVTAQYGNLTSNLNNQNTYRTSTISQNQVFGNDYRYYNNLNPKVNDISSYYSLQNQYLGKFANELQNSQFEANFPIRQFNDRSVINNFFGVKYLFVQSKRPNADKIPFSFDLDKADWQNTYDNNELLRYRSKDNFPLVYWQDKVFNPKQYYKFGPTQKERALADGVLVNAHTNLPKASVKNQVISLPFKLISSNGNQINPDKIEQLDPNENYQIVIDQTKLSTVEKKALKNCELHLEFQNIKYQPLKLIQQVKLQQSAADYQLTSGILTQDQALNSYKYWRNNIVNGRPNTGFTIEVQTSLGKEQLKQPKPYILSFFKEVKNGTLNLGYFPRQIPQQIQLNLKELGTYSFKLKVVAEPLGKAYQQQVDTIQRHALKNAHYTASGFSGQINTDRSGILTSSIPYSKGWTATVDGQKQNIIRTNQAFLGLKLNPGKHQIRFEYHTPGLTLGFKITLCGLCLTLLSAICCLIKIKR</sequence>
<evidence type="ECO:0000256" key="1">
    <source>
        <dbReference type="SAM" id="Phobius"/>
    </source>
</evidence>
<organism evidence="2 3">
    <name type="scientific">Candidatus Ligilactobacillus excrementigallinarum</name>
    <dbReference type="NCBI Taxonomy" id="2838641"/>
    <lineage>
        <taxon>Bacteria</taxon>
        <taxon>Bacillati</taxon>
        <taxon>Bacillota</taxon>
        <taxon>Bacilli</taxon>
        <taxon>Lactobacillales</taxon>
        <taxon>Lactobacillaceae</taxon>
        <taxon>Ligilactobacillus</taxon>
    </lineage>
</organism>
<feature type="transmembrane region" description="Helical" evidence="1">
    <location>
        <begin position="354"/>
        <end position="371"/>
    </location>
</feature>
<reference evidence="2" key="2">
    <citation type="submission" date="2021-04" db="EMBL/GenBank/DDBJ databases">
        <authorList>
            <person name="Gilroy R."/>
        </authorList>
    </citation>
    <scope>NUCLEOTIDE SEQUENCE</scope>
    <source>
        <strain evidence="2">6627</strain>
    </source>
</reference>
<feature type="transmembrane region" description="Helical" evidence="1">
    <location>
        <begin position="295"/>
        <end position="316"/>
    </location>
</feature>
<feature type="transmembrane region" description="Helical" evidence="1">
    <location>
        <begin position="328"/>
        <end position="348"/>
    </location>
</feature>
<reference evidence="2" key="1">
    <citation type="journal article" date="2021" name="PeerJ">
        <title>Extensive microbial diversity within the chicken gut microbiome revealed by metagenomics and culture.</title>
        <authorList>
            <person name="Gilroy R."/>
            <person name="Ravi A."/>
            <person name="Getino M."/>
            <person name="Pursley I."/>
            <person name="Horton D.L."/>
            <person name="Alikhan N.F."/>
            <person name="Baker D."/>
            <person name="Gharbi K."/>
            <person name="Hall N."/>
            <person name="Watson M."/>
            <person name="Adriaenssens E.M."/>
            <person name="Foster-Nyarko E."/>
            <person name="Jarju S."/>
            <person name="Secka A."/>
            <person name="Antonio M."/>
            <person name="Oren A."/>
            <person name="Chaudhuri R.R."/>
            <person name="La Ragione R."/>
            <person name="Hildebrand F."/>
            <person name="Pallen M.J."/>
        </authorList>
    </citation>
    <scope>NUCLEOTIDE SEQUENCE</scope>
    <source>
        <strain evidence="2">6627</strain>
    </source>
</reference>
<accession>A0A9D2AA83</accession>
<evidence type="ECO:0000313" key="2">
    <source>
        <dbReference type="EMBL" id="HIX01570.1"/>
    </source>
</evidence>
<feature type="transmembrane region" description="Helical" evidence="1">
    <location>
        <begin position="407"/>
        <end position="427"/>
    </location>
</feature>